<dbReference type="InterPro" id="IPR027417">
    <property type="entry name" value="P-loop_NTPase"/>
</dbReference>
<feature type="domain" description="Rhodanese" evidence="4">
    <location>
        <begin position="298"/>
        <end position="363"/>
    </location>
</feature>
<accession>A0AAD9PMQ0</accession>
<evidence type="ECO:0000256" key="1">
    <source>
        <dbReference type="ARBA" id="ARBA00012552"/>
    </source>
</evidence>
<dbReference type="Gene3D" id="3.40.50.300">
    <property type="entry name" value="P-loop containing nucleotide triphosphate hydrolases"/>
    <property type="match status" value="2"/>
</dbReference>
<dbReference type="Pfam" id="PF00271">
    <property type="entry name" value="Helicase_C"/>
    <property type="match status" value="1"/>
</dbReference>
<dbReference type="InterPro" id="IPR001763">
    <property type="entry name" value="Rhodanese-like_dom"/>
</dbReference>
<dbReference type="SMART" id="SM00490">
    <property type="entry name" value="HELICc"/>
    <property type="match status" value="1"/>
</dbReference>
<evidence type="ECO:0000313" key="7">
    <source>
        <dbReference type="Proteomes" id="UP001214638"/>
    </source>
</evidence>
<evidence type="ECO:0000313" key="6">
    <source>
        <dbReference type="EMBL" id="KAK2197716.1"/>
    </source>
</evidence>
<dbReference type="GeneID" id="94335017"/>
<evidence type="ECO:0000259" key="5">
    <source>
        <dbReference type="PROSITE" id="PS51194"/>
    </source>
</evidence>
<keyword evidence="6" id="KW-0347">Helicase</keyword>
<keyword evidence="7" id="KW-1185">Reference proteome</keyword>
<evidence type="ECO:0000256" key="3">
    <source>
        <dbReference type="ARBA" id="ARBA00022840"/>
    </source>
</evidence>
<gene>
    <name evidence="6" type="ORF">BdWA1_000719</name>
</gene>
<dbReference type="GO" id="GO:0005524">
    <property type="term" value="F:ATP binding"/>
    <property type="evidence" value="ECO:0007669"/>
    <property type="project" value="UniProtKB-KW"/>
</dbReference>
<keyword evidence="6" id="KW-0378">Hydrolase</keyword>
<dbReference type="Pfam" id="PF00270">
    <property type="entry name" value="DEAD"/>
    <property type="match status" value="1"/>
</dbReference>
<dbReference type="Proteomes" id="UP001214638">
    <property type="component" value="Unassembled WGS sequence"/>
</dbReference>
<name>A0AAD9PMQ0_9APIC</name>
<proteinExistence type="predicted"/>
<dbReference type="AlphaFoldDB" id="A0AAD9PMQ0"/>
<protein>
    <recommendedName>
        <fullName evidence="1">RNA helicase</fullName>
        <ecNumber evidence="1">3.6.4.13</ecNumber>
    </recommendedName>
</protein>
<dbReference type="PANTHER" id="PTHR47958">
    <property type="entry name" value="ATP-DEPENDENT RNA HELICASE DBP3"/>
    <property type="match status" value="1"/>
</dbReference>
<dbReference type="RefSeq" id="XP_067804558.1">
    <property type="nucleotide sequence ID" value="XM_067945767.1"/>
</dbReference>
<dbReference type="PROSITE" id="PS51194">
    <property type="entry name" value="HELICASE_CTER"/>
    <property type="match status" value="1"/>
</dbReference>
<reference evidence="6" key="1">
    <citation type="journal article" date="2023" name="Nat. Microbiol.">
        <title>Babesia duncani multi-omics identifies virulence factors and drug targets.</title>
        <authorList>
            <person name="Singh P."/>
            <person name="Lonardi S."/>
            <person name="Liang Q."/>
            <person name="Vydyam P."/>
            <person name="Khabirova E."/>
            <person name="Fang T."/>
            <person name="Gihaz S."/>
            <person name="Thekkiniath J."/>
            <person name="Munshi M."/>
            <person name="Abel S."/>
            <person name="Ciampossin L."/>
            <person name="Batugedara G."/>
            <person name="Gupta M."/>
            <person name="Lu X.M."/>
            <person name="Lenz T."/>
            <person name="Chakravarty S."/>
            <person name="Cornillot E."/>
            <person name="Hu Y."/>
            <person name="Ma W."/>
            <person name="Gonzalez L.M."/>
            <person name="Sanchez S."/>
            <person name="Estrada K."/>
            <person name="Sanchez-Flores A."/>
            <person name="Montero E."/>
            <person name="Harb O.S."/>
            <person name="Le Roch K.G."/>
            <person name="Mamoun C.B."/>
        </authorList>
    </citation>
    <scope>NUCLEOTIDE SEQUENCE</scope>
    <source>
        <strain evidence="6">WA1</strain>
    </source>
</reference>
<dbReference type="KEGG" id="bdw:94335017"/>
<dbReference type="EC" id="3.6.4.13" evidence="1"/>
<keyword evidence="2" id="KW-0547">Nucleotide-binding</keyword>
<dbReference type="PROSITE" id="PS50206">
    <property type="entry name" value="RHODANESE_3"/>
    <property type="match status" value="1"/>
</dbReference>
<sequence>MLKFNEFDKFQKSIFKWVKNSPHQTRESLHANDQLSKDLNDSVTESKDSIALIIGGAKSGKTTSYLVALSDLVNSERYGIDSNGCMRDEYRKKMINMARLNPRSKCGGMHKIKGLPKLDWNGLLVPLAIILVPHRELGMRIFDFCSRHQLRSKLLAGGKGYKKQSAFQDGTIRVVTDKKLGNVDVVIATPDLLYRALHAEYDHVRIDVRYLKYMIVEDAEMVLETDFRNQLNNIYKIIGSQNLRQAYIASTHHTNLWGCIGQVCNDSQVHGLEIHNSESDKIHDDVHQVFTAIAQSDPLQQLLETLDELGIKVNATSGKRVVIFCNTSKCCRFVMWSLRERGFKVTSLHAELGYEQRTKALTDFGNTCDILVATNMASRGQIAQIVNDVINFNFPKNVTQYMQRVSTISPSLPTKSPRVITFFSRRNLPMLKDIQRLSHIRNKVEFQNTSPRVAKILERYRHLQTRRPRRYGIGKPTKKVRRNVLSVANKMAMKKIYLRDRAIKRVQFLRKRGILKRNHGLPKFVAFTKFACTAINATLSHIVKRNLSNLGNLENFHQIKIINPEPRALKAASSLHFCDAFKVPKFKCVDHLQSIFEFQLKNKSRKLAIRKMKRRLGERISLRYK</sequence>
<keyword evidence="3" id="KW-0067">ATP-binding</keyword>
<dbReference type="InterPro" id="IPR011545">
    <property type="entry name" value="DEAD/DEAH_box_helicase_dom"/>
</dbReference>
<dbReference type="GO" id="GO:0003724">
    <property type="term" value="F:RNA helicase activity"/>
    <property type="evidence" value="ECO:0007669"/>
    <property type="project" value="UniProtKB-EC"/>
</dbReference>
<dbReference type="GO" id="GO:0003676">
    <property type="term" value="F:nucleic acid binding"/>
    <property type="evidence" value="ECO:0007669"/>
    <property type="project" value="InterPro"/>
</dbReference>
<comment type="caution">
    <text evidence="6">The sequence shown here is derived from an EMBL/GenBank/DDBJ whole genome shotgun (WGS) entry which is preliminary data.</text>
</comment>
<dbReference type="InterPro" id="IPR001650">
    <property type="entry name" value="Helicase_C-like"/>
</dbReference>
<feature type="domain" description="Helicase C-terminal" evidence="5">
    <location>
        <begin position="298"/>
        <end position="457"/>
    </location>
</feature>
<organism evidence="6 7">
    <name type="scientific">Babesia duncani</name>
    <dbReference type="NCBI Taxonomy" id="323732"/>
    <lineage>
        <taxon>Eukaryota</taxon>
        <taxon>Sar</taxon>
        <taxon>Alveolata</taxon>
        <taxon>Apicomplexa</taxon>
        <taxon>Aconoidasida</taxon>
        <taxon>Piroplasmida</taxon>
        <taxon>Babesiidae</taxon>
        <taxon>Babesia</taxon>
    </lineage>
</organism>
<evidence type="ECO:0000259" key="4">
    <source>
        <dbReference type="PROSITE" id="PS50206"/>
    </source>
</evidence>
<evidence type="ECO:0000256" key="2">
    <source>
        <dbReference type="ARBA" id="ARBA00022741"/>
    </source>
</evidence>
<dbReference type="SUPFAM" id="SSF52540">
    <property type="entry name" value="P-loop containing nucleoside triphosphate hydrolases"/>
    <property type="match status" value="1"/>
</dbReference>
<dbReference type="EMBL" id="JALLKP010000001">
    <property type="protein sequence ID" value="KAK2197716.1"/>
    <property type="molecule type" value="Genomic_DNA"/>
</dbReference>